<evidence type="ECO:0000313" key="2">
    <source>
        <dbReference type="EMBL" id="MXU96500.1"/>
    </source>
</evidence>
<feature type="chain" id="PRO_5025584511" evidence="1">
    <location>
        <begin position="18"/>
        <end position="218"/>
    </location>
</feature>
<dbReference type="EMBL" id="GIFC01014417">
    <property type="protein sequence ID" value="MXU96500.1"/>
    <property type="molecule type" value="Transcribed_RNA"/>
</dbReference>
<name>A0A6B0V2L4_IXORI</name>
<organism evidence="2">
    <name type="scientific">Ixodes ricinus</name>
    <name type="common">Common tick</name>
    <name type="synonym">Acarus ricinus</name>
    <dbReference type="NCBI Taxonomy" id="34613"/>
    <lineage>
        <taxon>Eukaryota</taxon>
        <taxon>Metazoa</taxon>
        <taxon>Ecdysozoa</taxon>
        <taxon>Arthropoda</taxon>
        <taxon>Chelicerata</taxon>
        <taxon>Arachnida</taxon>
        <taxon>Acari</taxon>
        <taxon>Parasitiformes</taxon>
        <taxon>Ixodida</taxon>
        <taxon>Ixodoidea</taxon>
        <taxon>Ixodidae</taxon>
        <taxon>Ixodinae</taxon>
        <taxon>Ixodes</taxon>
    </lineage>
</organism>
<keyword evidence="1" id="KW-0732">Signal</keyword>
<proteinExistence type="predicted"/>
<evidence type="ECO:0000256" key="1">
    <source>
        <dbReference type="SAM" id="SignalP"/>
    </source>
</evidence>
<feature type="signal peptide" evidence="1">
    <location>
        <begin position="1"/>
        <end position="17"/>
    </location>
</feature>
<reference evidence="2" key="1">
    <citation type="submission" date="2019-12" db="EMBL/GenBank/DDBJ databases">
        <title>An insight into the sialome of adult female Ixodes ricinus ticks feeding for 6 days.</title>
        <authorList>
            <person name="Perner J."/>
            <person name="Ribeiro J.M.C."/>
        </authorList>
    </citation>
    <scope>NUCLEOTIDE SEQUENCE</scope>
    <source>
        <strain evidence="2">Semi-engorged</strain>
        <tissue evidence="2">Salivary glands</tissue>
    </source>
</reference>
<protein>
    <submittedName>
        <fullName evidence="2">Putative salivary secreted protein</fullName>
    </submittedName>
</protein>
<accession>A0A6B0V2L4</accession>
<dbReference type="AlphaFoldDB" id="A0A6B0V2L4"/>
<sequence length="218" mass="24478">MLWCGFLFLGALCYAHAATVNEANNFVDTVLNERLRHNVLLSRSLFPFAHIPVFSFVVPNNATTNRDLDVEMTEGLIHGLDTALRRMGDCQSRDATDGFPTILCTLDFSEVNTTFLALTTGDDVPGELKLAWVHVVTVDSIARLEITGSETHVASLQAFDVQNLQFRTTYNQDLHLNTDRSRYFKERIELKVKEALQDILKNEMKVLLSRSVGSVAFP</sequence>